<feature type="transmembrane region" description="Helical" evidence="1">
    <location>
        <begin position="6"/>
        <end position="24"/>
    </location>
</feature>
<feature type="transmembrane region" description="Helical" evidence="1">
    <location>
        <begin position="135"/>
        <end position="153"/>
    </location>
</feature>
<evidence type="ECO:0008006" key="4">
    <source>
        <dbReference type="Google" id="ProtNLM"/>
    </source>
</evidence>
<name>A0A1G9B6M3_9BACI</name>
<keyword evidence="3" id="KW-1185">Reference proteome</keyword>
<dbReference type="RefSeq" id="WP_093215419.1">
    <property type="nucleotide sequence ID" value="NZ_FNFL01000005.1"/>
</dbReference>
<feature type="transmembrane region" description="Helical" evidence="1">
    <location>
        <begin position="33"/>
        <end position="53"/>
    </location>
</feature>
<feature type="transmembrane region" description="Helical" evidence="1">
    <location>
        <begin position="217"/>
        <end position="238"/>
    </location>
</feature>
<dbReference type="Proteomes" id="UP000198694">
    <property type="component" value="Unassembled WGS sequence"/>
</dbReference>
<evidence type="ECO:0000313" key="3">
    <source>
        <dbReference type="Proteomes" id="UP000198694"/>
    </source>
</evidence>
<keyword evidence="1" id="KW-1133">Transmembrane helix</keyword>
<sequence length="240" mass="26734">MTAGSIIIGICYLIVQLFSNKIIASSRMGPARWLSFSGGIAVSYVFVYVLPSLHKQQEDYGDKAGGLTMETELYFIGLIGVIVFYAIHKAADKAERQHPNGEGSFFWIQISFFGLYNMLIAFIVFGSDIEGVEAAFYGVAVGFHYMAVSHDLWREDSRRYEKFGRYILALGIFIGWVAGILIPFPSFVLALIFAFISGAMILNVLKKELPSEENAHLPAFLIGALSHTAITLALKYMFDW</sequence>
<evidence type="ECO:0000256" key="1">
    <source>
        <dbReference type="SAM" id="Phobius"/>
    </source>
</evidence>
<dbReference type="AlphaFoldDB" id="A0A1G9B6M3"/>
<protein>
    <recommendedName>
        <fullName evidence="4">Zinc transporter, ZIP family</fullName>
    </recommendedName>
</protein>
<keyword evidence="1" id="KW-0472">Membrane</keyword>
<feature type="transmembrane region" description="Helical" evidence="1">
    <location>
        <begin position="165"/>
        <end position="182"/>
    </location>
</feature>
<dbReference type="STRING" id="407036.SAMN05216243_2811"/>
<dbReference type="OrthoDB" id="21325at2"/>
<gene>
    <name evidence="2" type="ORF">SAMN05216243_2811</name>
</gene>
<reference evidence="2 3" key="1">
    <citation type="submission" date="2016-10" db="EMBL/GenBank/DDBJ databases">
        <authorList>
            <person name="de Groot N.N."/>
        </authorList>
    </citation>
    <scope>NUCLEOTIDE SEQUENCE [LARGE SCALE GENOMIC DNA]</scope>
    <source>
        <strain evidence="2 3">CGMCC 1.6502</strain>
    </source>
</reference>
<organism evidence="2 3">
    <name type="scientific">Sediminibacillus albus</name>
    <dbReference type="NCBI Taxonomy" id="407036"/>
    <lineage>
        <taxon>Bacteria</taxon>
        <taxon>Bacillati</taxon>
        <taxon>Bacillota</taxon>
        <taxon>Bacilli</taxon>
        <taxon>Bacillales</taxon>
        <taxon>Bacillaceae</taxon>
        <taxon>Sediminibacillus</taxon>
    </lineage>
</organism>
<accession>A0A1G9B6M3</accession>
<proteinExistence type="predicted"/>
<evidence type="ECO:0000313" key="2">
    <source>
        <dbReference type="EMBL" id="SDK34535.1"/>
    </source>
</evidence>
<feature type="transmembrane region" description="Helical" evidence="1">
    <location>
        <begin position="103"/>
        <end position="123"/>
    </location>
</feature>
<feature type="transmembrane region" description="Helical" evidence="1">
    <location>
        <begin position="73"/>
        <end position="91"/>
    </location>
</feature>
<dbReference type="EMBL" id="FNFL01000005">
    <property type="protein sequence ID" value="SDK34535.1"/>
    <property type="molecule type" value="Genomic_DNA"/>
</dbReference>
<keyword evidence="1" id="KW-0812">Transmembrane</keyword>